<evidence type="ECO:0000313" key="3">
    <source>
        <dbReference type="Proteomes" id="UP000241848"/>
    </source>
</evidence>
<dbReference type="AlphaFoldDB" id="A0A2T2WCF0"/>
<name>A0A2T2WCF0_9FIRM</name>
<dbReference type="PANTHER" id="PTHR43792:SF1">
    <property type="entry name" value="N-ACETYLTRANSFERASE DOMAIN-CONTAINING PROTEIN"/>
    <property type="match status" value="1"/>
</dbReference>
<dbReference type="PROSITE" id="PS51186">
    <property type="entry name" value="GNAT"/>
    <property type="match status" value="1"/>
</dbReference>
<dbReference type="Gene3D" id="3.40.630.30">
    <property type="match status" value="1"/>
</dbReference>
<dbReference type="EMBL" id="PXYV01000118">
    <property type="protein sequence ID" value="PSR19907.1"/>
    <property type="molecule type" value="Genomic_DNA"/>
</dbReference>
<dbReference type="Pfam" id="PF13302">
    <property type="entry name" value="Acetyltransf_3"/>
    <property type="match status" value="1"/>
</dbReference>
<evidence type="ECO:0000259" key="1">
    <source>
        <dbReference type="PROSITE" id="PS51186"/>
    </source>
</evidence>
<sequence length="168" mass="19398">MSNLVATTERLHLRKMTTQDAPNLLQIFSDPVAMQYYPSTMNEQETVRWIQRTLDNYDTYGVGFWMVEENATGRFLGQCGIIPQELDGTRQMEIAYLLVRREWGNGYATEAASACKQYGFDTMGYHKLVSLIDVQNTPSMRVAERIGMRVEQTIIKWGKEVRVYSIPR</sequence>
<dbReference type="InterPro" id="IPR000182">
    <property type="entry name" value="GNAT_dom"/>
</dbReference>
<dbReference type="SUPFAM" id="SSF55729">
    <property type="entry name" value="Acyl-CoA N-acyltransferases (Nat)"/>
    <property type="match status" value="1"/>
</dbReference>
<dbReference type="InterPro" id="IPR051531">
    <property type="entry name" value="N-acetyltransferase"/>
</dbReference>
<accession>A0A2T2WCF0</accession>
<comment type="caution">
    <text evidence="2">The sequence shown here is derived from an EMBL/GenBank/DDBJ whole genome shotgun (WGS) entry which is preliminary data.</text>
</comment>
<reference evidence="2 3" key="1">
    <citation type="journal article" date="2014" name="BMC Genomics">
        <title>Comparison of environmental and isolate Sulfobacillus genomes reveals diverse carbon, sulfur, nitrogen, and hydrogen metabolisms.</title>
        <authorList>
            <person name="Justice N.B."/>
            <person name="Norman A."/>
            <person name="Brown C.T."/>
            <person name="Singh A."/>
            <person name="Thomas B.C."/>
            <person name="Banfield J.F."/>
        </authorList>
    </citation>
    <scope>NUCLEOTIDE SEQUENCE [LARGE SCALE GENOMIC DNA]</scope>
    <source>
        <strain evidence="2">AMDSBA3</strain>
    </source>
</reference>
<dbReference type="Proteomes" id="UP000241848">
    <property type="component" value="Unassembled WGS sequence"/>
</dbReference>
<proteinExistence type="predicted"/>
<gene>
    <name evidence="2" type="ORF">C7B45_17610</name>
</gene>
<dbReference type="InterPro" id="IPR016181">
    <property type="entry name" value="Acyl_CoA_acyltransferase"/>
</dbReference>
<protein>
    <submittedName>
        <fullName evidence="2">GNAT family N-acetyltransferase</fullName>
    </submittedName>
</protein>
<dbReference type="GO" id="GO:0016747">
    <property type="term" value="F:acyltransferase activity, transferring groups other than amino-acyl groups"/>
    <property type="evidence" value="ECO:0007669"/>
    <property type="project" value="InterPro"/>
</dbReference>
<feature type="domain" description="N-acetyltransferase" evidence="1">
    <location>
        <begin position="11"/>
        <end position="168"/>
    </location>
</feature>
<organism evidence="2 3">
    <name type="scientific">Sulfobacillus acidophilus</name>
    <dbReference type="NCBI Taxonomy" id="53633"/>
    <lineage>
        <taxon>Bacteria</taxon>
        <taxon>Bacillati</taxon>
        <taxon>Bacillota</taxon>
        <taxon>Clostridia</taxon>
        <taxon>Eubacteriales</taxon>
        <taxon>Clostridiales Family XVII. Incertae Sedis</taxon>
        <taxon>Sulfobacillus</taxon>
    </lineage>
</organism>
<evidence type="ECO:0000313" key="2">
    <source>
        <dbReference type="EMBL" id="PSR19907.1"/>
    </source>
</evidence>
<dbReference type="PANTHER" id="PTHR43792">
    <property type="entry name" value="GNAT FAMILY, PUTATIVE (AFU_ORTHOLOGUE AFUA_3G00765)-RELATED-RELATED"/>
    <property type="match status" value="1"/>
</dbReference>
<keyword evidence="2" id="KW-0808">Transferase</keyword>